<dbReference type="GO" id="GO:0005886">
    <property type="term" value="C:plasma membrane"/>
    <property type="evidence" value="ECO:0007669"/>
    <property type="project" value="UniProtKB-SubCell"/>
</dbReference>
<feature type="transmembrane region" description="Helical" evidence="5">
    <location>
        <begin position="184"/>
        <end position="203"/>
    </location>
</feature>
<feature type="transmembrane region" description="Helical" evidence="5">
    <location>
        <begin position="243"/>
        <end position="263"/>
    </location>
</feature>
<dbReference type="Pfam" id="PF07690">
    <property type="entry name" value="MFS_1"/>
    <property type="match status" value="1"/>
</dbReference>
<dbReference type="InterPro" id="IPR036259">
    <property type="entry name" value="MFS_trans_sf"/>
</dbReference>
<feature type="transmembrane region" description="Helical" evidence="5">
    <location>
        <begin position="275"/>
        <end position="293"/>
    </location>
</feature>
<dbReference type="PROSITE" id="PS00217">
    <property type="entry name" value="SUGAR_TRANSPORT_2"/>
    <property type="match status" value="1"/>
</dbReference>
<dbReference type="Gene3D" id="1.20.1250.20">
    <property type="entry name" value="MFS general substrate transporter like domains"/>
    <property type="match status" value="2"/>
</dbReference>
<dbReference type="InterPro" id="IPR005829">
    <property type="entry name" value="Sugar_transporter_CS"/>
</dbReference>
<feature type="domain" description="Major facilitator superfamily (MFS) profile" evidence="6">
    <location>
        <begin position="185"/>
        <end position="413"/>
    </location>
</feature>
<feature type="transmembrane region" description="Helical" evidence="5">
    <location>
        <begin position="157"/>
        <end position="178"/>
    </location>
</feature>
<feature type="transmembrane region" description="Helical" evidence="5">
    <location>
        <begin position="328"/>
        <end position="351"/>
    </location>
</feature>
<proteinExistence type="predicted"/>
<feature type="transmembrane region" description="Helical" evidence="5">
    <location>
        <begin position="21"/>
        <end position="45"/>
    </location>
</feature>
<comment type="caution">
    <text evidence="7">The sequence shown here is derived from an EMBL/GenBank/DDBJ whole genome shotgun (WGS) entry which is preliminary data.</text>
</comment>
<dbReference type="GO" id="GO:0022857">
    <property type="term" value="F:transmembrane transporter activity"/>
    <property type="evidence" value="ECO:0007669"/>
    <property type="project" value="InterPro"/>
</dbReference>
<evidence type="ECO:0000313" key="8">
    <source>
        <dbReference type="Proteomes" id="UP000050430"/>
    </source>
</evidence>
<dbReference type="RefSeq" id="WP_062421390.1">
    <property type="nucleotide sequence ID" value="NZ_BBYA01000008.1"/>
</dbReference>
<evidence type="ECO:0000313" key="7">
    <source>
        <dbReference type="EMBL" id="KPL72564.1"/>
    </source>
</evidence>
<evidence type="ECO:0000256" key="4">
    <source>
        <dbReference type="ARBA" id="ARBA00023136"/>
    </source>
</evidence>
<comment type="subcellular location">
    <subcellularLocation>
        <location evidence="1">Cell membrane</location>
        <topology evidence="1">Multi-pass membrane protein</topology>
    </subcellularLocation>
</comment>
<gene>
    <name evidence="7" type="ORF">ADM99_05450</name>
</gene>
<dbReference type="AlphaFoldDB" id="A0A0P6XBE1"/>
<protein>
    <recommendedName>
        <fullName evidence="6">Major facilitator superfamily (MFS) profile domain-containing protein</fullName>
    </recommendedName>
</protein>
<accession>A0A0P6XBE1</accession>
<dbReference type="InterPro" id="IPR052528">
    <property type="entry name" value="Sugar_transport-like"/>
</dbReference>
<keyword evidence="8" id="KW-1185">Reference proteome</keyword>
<feature type="transmembrane region" description="Helical" evidence="5">
    <location>
        <begin position="113"/>
        <end position="137"/>
    </location>
</feature>
<dbReference type="OrthoDB" id="156855at2"/>
<dbReference type="Proteomes" id="UP000050430">
    <property type="component" value="Unassembled WGS sequence"/>
</dbReference>
<organism evidence="7 8">
    <name type="scientific">Leptolinea tardivitalis</name>
    <dbReference type="NCBI Taxonomy" id="229920"/>
    <lineage>
        <taxon>Bacteria</taxon>
        <taxon>Bacillati</taxon>
        <taxon>Chloroflexota</taxon>
        <taxon>Anaerolineae</taxon>
        <taxon>Anaerolineales</taxon>
        <taxon>Anaerolineaceae</taxon>
        <taxon>Leptolinea</taxon>
    </lineage>
</organism>
<evidence type="ECO:0000256" key="2">
    <source>
        <dbReference type="ARBA" id="ARBA00022692"/>
    </source>
</evidence>
<reference evidence="7 8" key="1">
    <citation type="submission" date="2015-07" db="EMBL/GenBank/DDBJ databases">
        <title>Genome sequence of Leptolinea tardivitalis DSM 16556.</title>
        <authorList>
            <person name="Hemp J."/>
            <person name="Ward L.M."/>
            <person name="Pace L.A."/>
            <person name="Fischer W.W."/>
        </authorList>
    </citation>
    <scope>NUCLEOTIDE SEQUENCE [LARGE SCALE GENOMIC DNA]</scope>
    <source>
        <strain evidence="7 8">YMTK-2</strain>
    </source>
</reference>
<feature type="transmembrane region" description="Helical" evidence="5">
    <location>
        <begin position="393"/>
        <end position="412"/>
    </location>
</feature>
<sequence length="413" mass="45232">MKVEIPLLTRVRRNRLAKNSIHLYLDMLWFGVLTGSTLAFLSIYAARIGGSTFQVGMINGAQAIVNLLVALPAGHFLAKQPVDRLEFVSASLQRIFYGFMIFIPVLFTQAVQMNIILMVTFIMSIPGTAQAIGFNALFADSIPVNFRGRVAGIRNAVLSITTIITTLACGQILTQIVFPLNYQIVFGIGFLGAAMSTMHLAFVKPAFKDEHAIEQIRYDDSKTSAFKELLRFDVLKGRYGQKIGLLFFFHFSQYLGIAIFPIYQVNIIHISDEVISIGTGIFYVLMFLVSIRLEKITRKYGYKKALGFGVGLLGFFPAFLALSTGPTLYYVANIFGGIAWGFVGGTIYNYVLEAAPPGGRAGYLAWYNLVFNAGILAGSLGGPLLGQVTDLHIALWIVSIARLSAGLALFTLG</sequence>
<dbReference type="PROSITE" id="PS50850">
    <property type="entry name" value="MFS"/>
    <property type="match status" value="1"/>
</dbReference>
<dbReference type="PANTHER" id="PTHR23526">
    <property type="entry name" value="INTEGRAL MEMBRANE TRANSPORT PROTEIN-RELATED"/>
    <property type="match status" value="1"/>
</dbReference>
<evidence type="ECO:0000256" key="1">
    <source>
        <dbReference type="ARBA" id="ARBA00004651"/>
    </source>
</evidence>
<keyword evidence="2 5" id="KW-0812">Transmembrane</keyword>
<feature type="transmembrane region" description="Helical" evidence="5">
    <location>
        <begin position="305"/>
        <end position="322"/>
    </location>
</feature>
<feature type="transmembrane region" description="Helical" evidence="5">
    <location>
        <begin position="363"/>
        <end position="381"/>
    </location>
</feature>
<feature type="transmembrane region" description="Helical" evidence="5">
    <location>
        <begin position="57"/>
        <end position="78"/>
    </location>
</feature>
<dbReference type="STRING" id="229920.ADM99_05450"/>
<keyword evidence="4 5" id="KW-0472">Membrane</keyword>
<dbReference type="EMBL" id="LGCK01000007">
    <property type="protein sequence ID" value="KPL72564.1"/>
    <property type="molecule type" value="Genomic_DNA"/>
</dbReference>
<name>A0A0P6XBE1_9CHLR</name>
<dbReference type="InterPro" id="IPR011701">
    <property type="entry name" value="MFS"/>
</dbReference>
<feature type="transmembrane region" description="Helical" evidence="5">
    <location>
        <begin position="85"/>
        <end position="107"/>
    </location>
</feature>
<dbReference type="InterPro" id="IPR020846">
    <property type="entry name" value="MFS_dom"/>
</dbReference>
<evidence type="ECO:0000259" key="6">
    <source>
        <dbReference type="PROSITE" id="PS50850"/>
    </source>
</evidence>
<dbReference type="SUPFAM" id="SSF103473">
    <property type="entry name" value="MFS general substrate transporter"/>
    <property type="match status" value="1"/>
</dbReference>
<evidence type="ECO:0000256" key="5">
    <source>
        <dbReference type="SAM" id="Phobius"/>
    </source>
</evidence>
<dbReference type="PANTHER" id="PTHR23526:SF2">
    <property type="entry name" value="MAJOR FACILITATOR SUPERFAMILY (MFS) PROFILE DOMAIN-CONTAINING PROTEIN"/>
    <property type="match status" value="1"/>
</dbReference>
<keyword evidence="3 5" id="KW-1133">Transmembrane helix</keyword>
<evidence type="ECO:0000256" key="3">
    <source>
        <dbReference type="ARBA" id="ARBA00022989"/>
    </source>
</evidence>